<protein>
    <submittedName>
        <fullName evidence="1">Uncharacterized protein</fullName>
    </submittedName>
</protein>
<evidence type="ECO:0000313" key="1">
    <source>
        <dbReference type="EMBL" id="JAH38954.1"/>
    </source>
</evidence>
<organism evidence="1">
    <name type="scientific">Anguilla anguilla</name>
    <name type="common">European freshwater eel</name>
    <name type="synonym">Muraena anguilla</name>
    <dbReference type="NCBI Taxonomy" id="7936"/>
    <lineage>
        <taxon>Eukaryota</taxon>
        <taxon>Metazoa</taxon>
        <taxon>Chordata</taxon>
        <taxon>Craniata</taxon>
        <taxon>Vertebrata</taxon>
        <taxon>Euteleostomi</taxon>
        <taxon>Actinopterygii</taxon>
        <taxon>Neopterygii</taxon>
        <taxon>Teleostei</taxon>
        <taxon>Anguilliformes</taxon>
        <taxon>Anguillidae</taxon>
        <taxon>Anguilla</taxon>
    </lineage>
</organism>
<reference evidence="1" key="2">
    <citation type="journal article" date="2015" name="Fish Shellfish Immunol.">
        <title>Early steps in the European eel (Anguilla anguilla)-Vibrio vulnificus interaction in the gills: Role of the RtxA13 toxin.</title>
        <authorList>
            <person name="Callol A."/>
            <person name="Pajuelo D."/>
            <person name="Ebbesson L."/>
            <person name="Teles M."/>
            <person name="MacKenzie S."/>
            <person name="Amaro C."/>
        </authorList>
    </citation>
    <scope>NUCLEOTIDE SEQUENCE</scope>
</reference>
<dbReference type="EMBL" id="GBXM01069623">
    <property type="protein sequence ID" value="JAH38954.1"/>
    <property type="molecule type" value="Transcribed_RNA"/>
</dbReference>
<sequence length="70" mass="7772">MSQTSNYLKNYVFIPPSNGFGVHWIGTFSSQSLSTCGECINDIAIISIFTDARLMGTQGQSWKSKGKHFH</sequence>
<reference evidence="1" key="1">
    <citation type="submission" date="2014-11" db="EMBL/GenBank/DDBJ databases">
        <authorList>
            <person name="Amaro Gonzalez C."/>
        </authorList>
    </citation>
    <scope>NUCLEOTIDE SEQUENCE</scope>
</reference>
<dbReference type="AlphaFoldDB" id="A0A0E9SC37"/>
<accession>A0A0E9SC37</accession>
<name>A0A0E9SC37_ANGAN</name>
<proteinExistence type="predicted"/>